<evidence type="ECO:0000256" key="6">
    <source>
        <dbReference type="ARBA" id="ARBA00023014"/>
    </source>
</evidence>
<organism evidence="12">
    <name type="scientific">uncultured Caudovirales phage</name>
    <dbReference type="NCBI Taxonomy" id="2100421"/>
    <lineage>
        <taxon>Viruses</taxon>
        <taxon>Duplodnaviria</taxon>
        <taxon>Heunggongvirae</taxon>
        <taxon>Uroviricota</taxon>
        <taxon>Caudoviricetes</taxon>
        <taxon>Peduoviridae</taxon>
        <taxon>Maltschvirus</taxon>
        <taxon>Maltschvirus maltsch</taxon>
    </lineage>
</organism>
<gene>
    <name evidence="12" type="ORF">UFOVP629_62</name>
</gene>
<protein>
    <submittedName>
        <fullName evidence="12">WhiB-like iron-sulfur binding domain containing protein</fullName>
    </submittedName>
</protein>
<evidence type="ECO:0000256" key="5">
    <source>
        <dbReference type="ARBA" id="ARBA00023004"/>
    </source>
</evidence>
<proteinExistence type="inferred from homology"/>
<evidence type="ECO:0000313" key="12">
    <source>
        <dbReference type="EMBL" id="CAB4154331.1"/>
    </source>
</evidence>
<keyword evidence="10" id="KW-0804">Transcription</keyword>
<dbReference type="GO" id="GO:0051539">
    <property type="term" value="F:4 iron, 4 sulfur cluster binding"/>
    <property type="evidence" value="ECO:0007669"/>
    <property type="project" value="UniProtKB-KW"/>
</dbReference>
<name>A0A6J5NA58_9CAUD</name>
<dbReference type="Pfam" id="PF02467">
    <property type="entry name" value="Whib"/>
    <property type="match status" value="1"/>
</dbReference>
<dbReference type="GO" id="GO:0047134">
    <property type="term" value="F:protein-disulfide reductase [NAD(P)H] activity"/>
    <property type="evidence" value="ECO:0007669"/>
    <property type="project" value="TreeGrafter"/>
</dbReference>
<comment type="similarity">
    <text evidence="2">Belongs to the WhiB family.</text>
</comment>
<keyword evidence="9" id="KW-1015">Disulfide bond</keyword>
<dbReference type="EMBL" id="LR796612">
    <property type="protein sequence ID" value="CAB4154331.1"/>
    <property type="molecule type" value="Genomic_DNA"/>
</dbReference>
<sequence>MDWAQSALCRGKHPNIWYPPMDSPTPSDYYTVGKMVCANCPVWKECLEFGADETWGMWGGLTPQERRGTVRLTHGSVEQFRKGCRCTDCLNHVLPQPLQLEKLPSKNTSFDVNSLLFDLIGN</sequence>
<dbReference type="InterPro" id="IPR003482">
    <property type="entry name" value="Whib"/>
</dbReference>
<comment type="cofactor">
    <cofactor evidence="1">
        <name>[4Fe-4S] cluster</name>
        <dbReference type="ChEBI" id="CHEBI:49883"/>
    </cofactor>
</comment>
<keyword evidence="5" id="KW-0408">Iron</keyword>
<evidence type="ECO:0000259" key="11">
    <source>
        <dbReference type="PROSITE" id="PS51674"/>
    </source>
</evidence>
<keyword evidence="8" id="KW-0238">DNA-binding</keyword>
<evidence type="ECO:0000256" key="10">
    <source>
        <dbReference type="ARBA" id="ARBA00023163"/>
    </source>
</evidence>
<dbReference type="InterPro" id="IPR034768">
    <property type="entry name" value="4FE4S_WBL"/>
</dbReference>
<evidence type="ECO:0000256" key="4">
    <source>
        <dbReference type="ARBA" id="ARBA00022723"/>
    </source>
</evidence>
<evidence type="ECO:0000256" key="2">
    <source>
        <dbReference type="ARBA" id="ARBA00006597"/>
    </source>
</evidence>
<keyword evidence="4" id="KW-0479">Metal-binding</keyword>
<evidence type="ECO:0000256" key="3">
    <source>
        <dbReference type="ARBA" id="ARBA00022485"/>
    </source>
</evidence>
<evidence type="ECO:0000256" key="8">
    <source>
        <dbReference type="ARBA" id="ARBA00023125"/>
    </source>
</evidence>
<keyword evidence="3" id="KW-0004">4Fe-4S</keyword>
<dbReference type="GO" id="GO:0003677">
    <property type="term" value="F:DNA binding"/>
    <property type="evidence" value="ECO:0007669"/>
    <property type="project" value="UniProtKB-KW"/>
</dbReference>
<evidence type="ECO:0000256" key="1">
    <source>
        <dbReference type="ARBA" id="ARBA00001966"/>
    </source>
</evidence>
<evidence type="ECO:0000256" key="7">
    <source>
        <dbReference type="ARBA" id="ARBA00023015"/>
    </source>
</evidence>
<dbReference type="PANTHER" id="PTHR38839">
    <property type="entry name" value="TRANSCRIPTIONAL REGULATOR WHID-RELATED"/>
    <property type="match status" value="1"/>
</dbReference>
<dbReference type="PROSITE" id="PS51674">
    <property type="entry name" value="4FE4S_WBL"/>
    <property type="match status" value="1"/>
</dbReference>
<reference evidence="12" key="1">
    <citation type="submission" date="2020-04" db="EMBL/GenBank/DDBJ databases">
        <authorList>
            <person name="Chiriac C."/>
            <person name="Salcher M."/>
            <person name="Ghai R."/>
            <person name="Kavagutti S V."/>
        </authorList>
    </citation>
    <scope>NUCLEOTIDE SEQUENCE</scope>
</reference>
<accession>A0A6J5NA58</accession>
<feature type="domain" description="4Fe-4S Wbl-type" evidence="11">
    <location>
        <begin position="8"/>
        <end position="68"/>
    </location>
</feature>
<dbReference type="GO" id="GO:0046872">
    <property type="term" value="F:metal ion binding"/>
    <property type="evidence" value="ECO:0007669"/>
    <property type="project" value="UniProtKB-KW"/>
</dbReference>
<keyword evidence="6" id="KW-0411">Iron-sulfur</keyword>
<evidence type="ECO:0000256" key="9">
    <source>
        <dbReference type="ARBA" id="ARBA00023157"/>
    </source>
</evidence>
<dbReference type="GO" id="GO:0045892">
    <property type="term" value="P:negative regulation of DNA-templated transcription"/>
    <property type="evidence" value="ECO:0007669"/>
    <property type="project" value="TreeGrafter"/>
</dbReference>
<keyword evidence="7" id="KW-0805">Transcription regulation</keyword>